<organism evidence="1">
    <name type="scientific">uncultured Rubrobacteraceae bacterium</name>
    <dbReference type="NCBI Taxonomy" id="349277"/>
    <lineage>
        <taxon>Bacteria</taxon>
        <taxon>Bacillati</taxon>
        <taxon>Actinomycetota</taxon>
        <taxon>Rubrobacteria</taxon>
        <taxon>Rubrobacterales</taxon>
        <taxon>Rubrobacteraceae</taxon>
        <taxon>environmental samples</taxon>
    </lineage>
</organism>
<dbReference type="AlphaFoldDB" id="A0A6J4Q3V8"/>
<reference evidence="1" key="1">
    <citation type="submission" date="2020-02" db="EMBL/GenBank/DDBJ databases">
        <authorList>
            <person name="Meier V. D."/>
        </authorList>
    </citation>
    <scope>NUCLEOTIDE SEQUENCE</scope>
    <source>
        <strain evidence="1">AVDCRST_MAG01</strain>
    </source>
</reference>
<sequence length="39" mass="4089">MPRSRLSFGLLANFAHASRFGVLPGLGTGSRFPLDSSPA</sequence>
<name>A0A6J4Q3V8_9ACTN</name>
<accession>A0A6J4Q3V8</accession>
<evidence type="ECO:0000313" key="1">
    <source>
        <dbReference type="EMBL" id="CAA9434004.1"/>
    </source>
</evidence>
<protein>
    <submittedName>
        <fullName evidence="1">Uncharacterized protein</fullName>
    </submittedName>
</protein>
<dbReference type="EMBL" id="CADCUW010000411">
    <property type="protein sequence ID" value="CAA9434004.1"/>
    <property type="molecule type" value="Genomic_DNA"/>
</dbReference>
<proteinExistence type="predicted"/>
<gene>
    <name evidence="1" type="ORF">AVDCRST_MAG01-01-3126</name>
</gene>